<protein>
    <recommendedName>
        <fullName evidence="3">GIY-YIG domain-containing protein</fullName>
    </recommendedName>
</protein>
<dbReference type="InterPro" id="IPR006350">
    <property type="entry name" value="Intron_endoG1"/>
</dbReference>
<name>A0AAF0LYI6_9CAUD</name>
<dbReference type="SUPFAM" id="SSF82771">
    <property type="entry name" value="GIY-YIG endonuclease"/>
    <property type="match status" value="1"/>
</dbReference>
<dbReference type="GO" id="GO:0004519">
    <property type="term" value="F:endonuclease activity"/>
    <property type="evidence" value="ECO:0007669"/>
    <property type="project" value="InterPro"/>
</dbReference>
<evidence type="ECO:0000259" key="3">
    <source>
        <dbReference type="PROSITE" id="PS50164"/>
    </source>
</evidence>
<reference evidence="4" key="1">
    <citation type="submission" date="2023-04" db="EMBL/GenBank/DDBJ databases">
        <title>Bacteriophage Phass-1 Discovered in the Human Gut Virome - the Founding Member of the Proposed New Family Phassviridae.</title>
        <authorList>
            <person name="Tikunov A.Y."/>
            <person name="Morozova V.V."/>
            <person name="Chechushkov A.V."/>
            <person name="Tikunova N.V."/>
        </authorList>
    </citation>
    <scope>NUCLEOTIDE SEQUENCE</scope>
</reference>
<dbReference type="InterPro" id="IPR035901">
    <property type="entry name" value="GIY-YIG_endonuc_sf"/>
</dbReference>
<dbReference type="Gene3D" id="3.40.1440.10">
    <property type="entry name" value="GIY-YIG endonuclease"/>
    <property type="match status" value="1"/>
</dbReference>
<sequence length="144" mass="16744">MTEGEKADITKIMDFAPQLSRFEAFCKLVWTEYYQKPLQKLCKELGADKITGIYKITAQDGRCYIGQALDIGSRWKEHMKCALGIGTTGYMTNKFYRTMHKEGPENFTFEVLEICPKSKLDERERYWIEFYNSTVYGFNTKIGG</sequence>
<dbReference type="PROSITE" id="PS50164">
    <property type="entry name" value="GIY_YIG"/>
    <property type="match status" value="1"/>
</dbReference>
<dbReference type="Pfam" id="PF01541">
    <property type="entry name" value="GIY-YIG"/>
    <property type="match status" value="1"/>
</dbReference>
<evidence type="ECO:0000313" key="4">
    <source>
        <dbReference type="EMBL" id="WIC39636.1"/>
    </source>
</evidence>
<feature type="domain" description="GIY-YIG" evidence="3">
    <location>
        <begin position="49"/>
        <end position="138"/>
    </location>
</feature>
<accession>A0AAF0LYI6</accession>
<organism evidence="4 5">
    <name type="scientific">Phage Phass-1</name>
    <dbReference type="NCBI Taxonomy" id="3043662"/>
    <lineage>
        <taxon>Viruses</taxon>
        <taxon>Duplodnaviria</taxon>
        <taxon>Heunggongvirae</taxon>
        <taxon>Uroviricota</taxon>
        <taxon>Caudoviricetes</taxon>
        <taxon>Caudoviricetes code 15 clade</taxon>
    </lineage>
</organism>
<evidence type="ECO:0000256" key="1">
    <source>
        <dbReference type="ARBA" id="ARBA00001946"/>
    </source>
</evidence>
<dbReference type="EMBL" id="OQ749652">
    <property type="protein sequence ID" value="WIC39636.1"/>
    <property type="molecule type" value="Genomic_DNA"/>
</dbReference>
<dbReference type="NCBIfam" id="TIGR01453">
    <property type="entry name" value="grpIintron_endo"/>
    <property type="match status" value="1"/>
</dbReference>
<comment type="cofactor">
    <cofactor evidence="1">
        <name>Mg(2+)</name>
        <dbReference type="ChEBI" id="CHEBI:18420"/>
    </cofactor>
</comment>
<dbReference type="InterPro" id="IPR000305">
    <property type="entry name" value="GIY-YIG_endonuc"/>
</dbReference>
<keyword evidence="2" id="KW-0460">Magnesium</keyword>
<evidence type="ECO:0000256" key="2">
    <source>
        <dbReference type="ARBA" id="ARBA00022842"/>
    </source>
</evidence>
<dbReference type="SMART" id="SM00465">
    <property type="entry name" value="GIYc"/>
    <property type="match status" value="1"/>
</dbReference>
<dbReference type="Proteomes" id="UP001237988">
    <property type="component" value="Segment"/>
</dbReference>
<proteinExistence type="predicted"/>
<evidence type="ECO:0000313" key="5">
    <source>
        <dbReference type="Proteomes" id="UP001237988"/>
    </source>
</evidence>